<feature type="transmembrane region" description="Helical" evidence="9">
    <location>
        <begin position="262"/>
        <end position="285"/>
    </location>
</feature>
<comment type="similarity">
    <text evidence="2">Belongs to the NEMP family.</text>
</comment>
<dbReference type="Pfam" id="PF10225">
    <property type="entry name" value="NEMP"/>
    <property type="match status" value="1"/>
</dbReference>
<reference evidence="10 11" key="1">
    <citation type="journal article" date="2011" name="Science">
        <title>The Selaginella genome identifies genetic changes associated with the evolution of vascular plants.</title>
        <authorList>
            <person name="Banks J.A."/>
            <person name="Nishiyama T."/>
            <person name="Hasebe M."/>
            <person name="Bowman J.L."/>
            <person name="Gribskov M."/>
            <person name="dePamphilis C."/>
            <person name="Albert V.A."/>
            <person name="Aono N."/>
            <person name="Aoyama T."/>
            <person name="Ambrose B.A."/>
            <person name="Ashton N.W."/>
            <person name="Axtell M.J."/>
            <person name="Barker E."/>
            <person name="Barker M.S."/>
            <person name="Bennetzen J.L."/>
            <person name="Bonawitz N.D."/>
            <person name="Chapple C."/>
            <person name="Cheng C."/>
            <person name="Correa L.G."/>
            <person name="Dacre M."/>
            <person name="DeBarry J."/>
            <person name="Dreyer I."/>
            <person name="Elias M."/>
            <person name="Engstrom E.M."/>
            <person name="Estelle M."/>
            <person name="Feng L."/>
            <person name="Finet C."/>
            <person name="Floyd S.K."/>
            <person name="Frommer W.B."/>
            <person name="Fujita T."/>
            <person name="Gramzow L."/>
            <person name="Gutensohn M."/>
            <person name="Harholt J."/>
            <person name="Hattori M."/>
            <person name="Heyl A."/>
            <person name="Hirai T."/>
            <person name="Hiwatashi Y."/>
            <person name="Ishikawa M."/>
            <person name="Iwata M."/>
            <person name="Karol K.G."/>
            <person name="Koehler B."/>
            <person name="Kolukisaoglu U."/>
            <person name="Kubo M."/>
            <person name="Kurata T."/>
            <person name="Lalonde S."/>
            <person name="Li K."/>
            <person name="Li Y."/>
            <person name="Litt A."/>
            <person name="Lyons E."/>
            <person name="Manning G."/>
            <person name="Maruyama T."/>
            <person name="Michael T.P."/>
            <person name="Mikami K."/>
            <person name="Miyazaki S."/>
            <person name="Morinaga S."/>
            <person name="Murata T."/>
            <person name="Mueller-Roeber B."/>
            <person name="Nelson D.R."/>
            <person name="Obara M."/>
            <person name="Oguri Y."/>
            <person name="Olmstead R.G."/>
            <person name="Onodera N."/>
            <person name="Petersen B.L."/>
            <person name="Pils B."/>
            <person name="Prigge M."/>
            <person name="Rensing S.A."/>
            <person name="Riano-Pachon D.M."/>
            <person name="Roberts A.W."/>
            <person name="Sato Y."/>
            <person name="Scheller H.V."/>
            <person name="Schulz B."/>
            <person name="Schulz C."/>
            <person name="Shakirov E.V."/>
            <person name="Shibagaki N."/>
            <person name="Shinohara N."/>
            <person name="Shippen D.E."/>
            <person name="Soerensen I."/>
            <person name="Sotooka R."/>
            <person name="Sugimoto N."/>
            <person name="Sugita M."/>
            <person name="Sumikawa N."/>
            <person name="Tanurdzic M."/>
            <person name="Theissen G."/>
            <person name="Ulvskov P."/>
            <person name="Wakazuki S."/>
            <person name="Weng J.K."/>
            <person name="Willats W.W."/>
            <person name="Wipf D."/>
            <person name="Wolf P.G."/>
            <person name="Yang L."/>
            <person name="Zimmer A.D."/>
            <person name="Zhu Q."/>
            <person name="Mitros T."/>
            <person name="Hellsten U."/>
            <person name="Loque D."/>
            <person name="Otillar R."/>
            <person name="Salamov A."/>
            <person name="Schmutz J."/>
            <person name="Shapiro H."/>
            <person name="Lindquist E."/>
            <person name="Lucas S."/>
            <person name="Rokhsar D."/>
            <person name="Grigoriev I.V."/>
        </authorList>
    </citation>
    <scope>NUCLEOTIDE SEQUENCE [LARGE SCALE GENOMIC DNA]</scope>
</reference>
<evidence type="ECO:0000256" key="5">
    <source>
        <dbReference type="ARBA" id="ARBA00022989"/>
    </source>
</evidence>
<dbReference type="eggNOG" id="ENOG502QRSU">
    <property type="taxonomic scope" value="Eukaryota"/>
</dbReference>
<evidence type="ECO:0000256" key="7">
    <source>
        <dbReference type="ARBA" id="ARBA00023242"/>
    </source>
</evidence>
<dbReference type="FunCoup" id="D8R564">
    <property type="interactions" value="2200"/>
</dbReference>
<dbReference type="PANTHER" id="PTHR31587:SF4">
    <property type="entry name" value="TRANSMEMBRANE PROTEIN (DUF2215)"/>
    <property type="match status" value="1"/>
</dbReference>
<evidence type="ECO:0000256" key="8">
    <source>
        <dbReference type="SAM" id="MobiDB-lite"/>
    </source>
</evidence>
<protein>
    <submittedName>
        <fullName evidence="10">Uncharacterized protein</fullName>
    </submittedName>
</protein>
<evidence type="ECO:0000256" key="4">
    <source>
        <dbReference type="ARBA" id="ARBA00022729"/>
    </source>
</evidence>
<dbReference type="PANTHER" id="PTHR31587">
    <property type="entry name" value="TRANSMEMBRANE PROTEIN (DUF2215)"/>
    <property type="match status" value="1"/>
</dbReference>
<comment type="subcellular location">
    <subcellularLocation>
        <location evidence="1">Nucleus inner membrane</location>
        <topology evidence="1">Multi-pass membrane protein</topology>
        <orientation evidence="1">Nucleoplasmic side</orientation>
    </subcellularLocation>
</comment>
<proteinExistence type="inferred from homology"/>
<accession>D8R564</accession>
<dbReference type="HOGENOM" id="CLU_599083_0_0_1"/>
<dbReference type="KEGG" id="smo:SELMODRAFT_407915"/>
<dbReference type="GO" id="GO:0005637">
    <property type="term" value="C:nuclear inner membrane"/>
    <property type="evidence" value="ECO:0007669"/>
    <property type="project" value="UniProtKB-SubCell"/>
</dbReference>
<keyword evidence="7" id="KW-0539">Nucleus</keyword>
<feature type="region of interest" description="Disordered" evidence="8">
    <location>
        <begin position="353"/>
        <end position="457"/>
    </location>
</feature>
<feature type="transmembrane region" description="Helical" evidence="9">
    <location>
        <begin position="323"/>
        <end position="344"/>
    </location>
</feature>
<sequence length="457" mass="50786">MALAMALPCLNRVKSRTFRRLPVYAMGTWSFFLAIVLASLFSSAAEPGFRELIVDSPLYLTSANCSSFEENRSKAYCARLRVLGHSKQMLDFAKSRIIKLEEVNATYFPTIKGACAVWGGNDSDICRCPYGNLTPAKNRSLWTGRYTTVESYFLDIKLAESRNLVRVTATEVVAWSEFHTARVVFLILGMALLLLSTILSSWVPLYYTSAMSISIFFVVFFIFQQATRRSGTAFLWSFSSIRTIYGGAFFLFILRYEIFEGMWRAVFLFSILGVFLFGAWLGYCAVRKFVLTPDGEVDIGTVYFVTWAIRMAGTVALSQSAPLPMVIPIIPLGWLASWFADIMFTTAGITGRNQPAGHGVDHEKPRTPRGRQDGRSPGSSRGRQDGRSPGSSRGRSVTPTGSPSTNEALKRLLASPEFAAWAKAGSPTSEPEKEEQEEEQATTGLLGKLRSTRRRLI</sequence>
<dbReference type="Proteomes" id="UP000001514">
    <property type="component" value="Unassembled WGS sequence"/>
</dbReference>
<dbReference type="InterPro" id="IPR019358">
    <property type="entry name" value="NEMP_fam"/>
</dbReference>
<dbReference type="EMBL" id="GL377572">
    <property type="protein sequence ID" value="EFJ32790.1"/>
    <property type="molecule type" value="Genomic_DNA"/>
</dbReference>
<feature type="transmembrane region" description="Helical" evidence="9">
    <location>
        <begin position="205"/>
        <end position="223"/>
    </location>
</feature>
<evidence type="ECO:0000313" key="10">
    <source>
        <dbReference type="EMBL" id="EFJ32790.1"/>
    </source>
</evidence>
<keyword evidence="3 9" id="KW-0812">Transmembrane</keyword>
<keyword evidence="11" id="KW-1185">Reference proteome</keyword>
<gene>
    <name evidence="10" type="ORF">SELMODRAFT_407915</name>
</gene>
<evidence type="ECO:0000256" key="9">
    <source>
        <dbReference type="SAM" id="Phobius"/>
    </source>
</evidence>
<feature type="transmembrane region" description="Helical" evidence="9">
    <location>
        <begin position="235"/>
        <end position="256"/>
    </location>
</feature>
<evidence type="ECO:0000313" key="11">
    <source>
        <dbReference type="Proteomes" id="UP000001514"/>
    </source>
</evidence>
<evidence type="ECO:0000256" key="2">
    <source>
        <dbReference type="ARBA" id="ARBA00005748"/>
    </source>
</evidence>
<keyword evidence="5 9" id="KW-1133">Transmembrane helix</keyword>
<dbReference type="AlphaFoldDB" id="D8R564"/>
<organism evidence="11">
    <name type="scientific">Selaginella moellendorffii</name>
    <name type="common">Spikemoss</name>
    <dbReference type="NCBI Taxonomy" id="88036"/>
    <lineage>
        <taxon>Eukaryota</taxon>
        <taxon>Viridiplantae</taxon>
        <taxon>Streptophyta</taxon>
        <taxon>Embryophyta</taxon>
        <taxon>Tracheophyta</taxon>
        <taxon>Lycopodiopsida</taxon>
        <taxon>Selaginellales</taxon>
        <taxon>Selaginellaceae</taxon>
        <taxon>Selaginella</taxon>
    </lineage>
</organism>
<keyword evidence="4" id="KW-0732">Signal</keyword>
<feature type="transmembrane region" description="Helical" evidence="9">
    <location>
        <begin position="25"/>
        <end position="45"/>
    </location>
</feature>
<keyword evidence="6 9" id="KW-0472">Membrane</keyword>
<feature type="transmembrane region" description="Helical" evidence="9">
    <location>
        <begin position="183"/>
        <end position="199"/>
    </location>
</feature>
<dbReference type="Gramene" id="EFJ32790">
    <property type="protein sequence ID" value="EFJ32790"/>
    <property type="gene ID" value="SELMODRAFT_407915"/>
</dbReference>
<feature type="compositionally biased region" description="Polar residues" evidence="8">
    <location>
        <begin position="397"/>
        <end position="407"/>
    </location>
</feature>
<feature type="compositionally biased region" description="Basic and acidic residues" evidence="8">
    <location>
        <begin position="359"/>
        <end position="374"/>
    </location>
</feature>
<evidence type="ECO:0000256" key="3">
    <source>
        <dbReference type="ARBA" id="ARBA00022692"/>
    </source>
</evidence>
<dbReference type="InParanoid" id="D8R564"/>
<evidence type="ECO:0000256" key="6">
    <source>
        <dbReference type="ARBA" id="ARBA00023136"/>
    </source>
</evidence>
<feature type="compositionally biased region" description="Low complexity" evidence="8">
    <location>
        <begin position="375"/>
        <end position="396"/>
    </location>
</feature>
<name>D8R564_SELML</name>
<evidence type="ECO:0000256" key="1">
    <source>
        <dbReference type="ARBA" id="ARBA00004575"/>
    </source>
</evidence>